<feature type="domain" description="SGNH hydrolase-type esterase" evidence="1">
    <location>
        <begin position="5"/>
        <end position="178"/>
    </location>
</feature>
<dbReference type="OrthoDB" id="9777593at2"/>
<evidence type="ECO:0000259" key="1">
    <source>
        <dbReference type="Pfam" id="PF13472"/>
    </source>
</evidence>
<accession>V9HVG5</accession>
<dbReference type="Pfam" id="PF13472">
    <property type="entry name" value="Lipase_GDSL_2"/>
    <property type="match status" value="1"/>
</dbReference>
<accession>J6HBT2</accession>
<dbReference type="AlphaFoldDB" id="J6HBT2"/>
<dbReference type="Proteomes" id="UP000017818">
    <property type="component" value="Unassembled WGS sequence"/>
</dbReference>
<dbReference type="EMBL" id="AFZF02000004">
    <property type="protein sequence ID" value="EHL17739.1"/>
    <property type="molecule type" value="Genomic_DNA"/>
</dbReference>
<dbReference type="InterPro" id="IPR051532">
    <property type="entry name" value="Ester_Hydrolysis_Enzymes"/>
</dbReference>
<keyword evidence="4" id="KW-1185">Reference proteome</keyword>
<proteinExistence type="predicted"/>
<dbReference type="PANTHER" id="PTHR30383">
    <property type="entry name" value="THIOESTERASE 1/PROTEASE 1/LYSOPHOSPHOLIPASE L1"/>
    <property type="match status" value="1"/>
</dbReference>
<dbReference type="HOGENOM" id="CLU_051989_9_0_9"/>
<evidence type="ECO:0000313" key="3">
    <source>
        <dbReference type="EMBL" id="EJU22575.1"/>
    </source>
</evidence>
<dbReference type="SUPFAM" id="SSF52266">
    <property type="entry name" value="SGNH hydrolase"/>
    <property type="match status" value="1"/>
</dbReference>
<dbReference type="GO" id="GO:0004622">
    <property type="term" value="F:phosphatidylcholine lysophospholipase activity"/>
    <property type="evidence" value="ECO:0007669"/>
    <property type="project" value="TreeGrafter"/>
</dbReference>
<evidence type="ECO:0000313" key="5">
    <source>
        <dbReference type="Proteomes" id="UP000017818"/>
    </source>
</evidence>
<dbReference type="RefSeq" id="WP_009526665.1">
    <property type="nucleotide sequence ID" value="NZ_ALNK01000021.1"/>
</dbReference>
<dbReference type="InterPro" id="IPR013830">
    <property type="entry name" value="SGNH_hydro"/>
</dbReference>
<evidence type="ECO:0000313" key="2">
    <source>
        <dbReference type="EMBL" id="EHL17739.1"/>
    </source>
</evidence>
<dbReference type="PANTHER" id="PTHR30383:SF5">
    <property type="entry name" value="SGNH HYDROLASE-TYPE ESTERASE DOMAIN-CONTAINING PROTEIN"/>
    <property type="match status" value="1"/>
</dbReference>
<dbReference type="InterPro" id="IPR036514">
    <property type="entry name" value="SGNH_hydro_sf"/>
</dbReference>
<gene>
    <name evidence="3" type="ORF">HMPREF1143_1785</name>
    <name evidence="2" type="ORF">HMPREF9630_01429</name>
</gene>
<reference evidence="2 5" key="1">
    <citation type="submission" date="2012-05" db="EMBL/GenBank/DDBJ databases">
        <title>The Genome Sequence of Eubacteriaceae bacterium CM2.</title>
        <authorList>
            <consortium name="The Broad Institute Genome Sequencing Platform"/>
            <person name="Earl A."/>
            <person name="Ward D."/>
            <person name="Feldgarden M."/>
            <person name="Gevers D."/>
            <person name="Sizova M."/>
            <person name="Hazen A."/>
            <person name="Epstein S."/>
            <person name="Walker B."/>
            <person name="Young S.K."/>
            <person name="Zeng Q."/>
            <person name="Gargeya S."/>
            <person name="Fitzgerald M."/>
            <person name="Haas B."/>
            <person name="Abouelleil A."/>
            <person name="Alvarado L."/>
            <person name="Arachchi H.M."/>
            <person name="Berlin A."/>
            <person name="Chapman S.B."/>
            <person name="Goldberg J."/>
            <person name="Griggs A."/>
            <person name="Gujja S."/>
            <person name="Hansen M."/>
            <person name="Howarth C."/>
            <person name="Imamovic A."/>
            <person name="Larimer J."/>
            <person name="McCowen C."/>
            <person name="Montmayeur A."/>
            <person name="Murphy C."/>
            <person name="Neiman D."/>
            <person name="Pearson M."/>
            <person name="Priest M."/>
            <person name="Roberts A."/>
            <person name="Saif S."/>
            <person name="Shea T."/>
            <person name="Sisk P."/>
            <person name="Sykes S."/>
            <person name="Wortman J."/>
            <person name="Nusbaum C."/>
            <person name="Birren B."/>
        </authorList>
    </citation>
    <scope>NUCLEOTIDE SEQUENCE [LARGE SCALE GENOMIC DNA]</scope>
    <source>
        <strain evidence="2 5">CM2</strain>
    </source>
</reference>
<dbReference type="EMBL" id="ALNK01000021">
    <property type="protein sequence ID" value="EJU22575.1"/>
    <property type="molecule type" value="Genomic_DNA"/>
</dbReference>
<sequence length="193" mass="22308">MKIVCIGDSITYGYNIEPNKTWIEISKQRTGYEILNYGINGDTSSGMLNRFYKDVITQNPQYVHIMGGVNDLICIGKLNIVKSNIMEMIRQAQNENIIPILGISTGIVVDDIPYEWGLFTDYKRIELSLIEYETWLINFANSFKIDTINYRKALENCPYNNVKNLLFSDGLHPNELGTKYMAEAFIDYFRFIK</sequence>
<dbReference type="Proteomes" id="UP000005244">
    <property type="component" value="Unassembled WGS sequence"/>
</dbReference>
<comment type="caution">
    <text evidence="3">The sequence shown here is derived from an EMBL/GenBank/DDBJ whole genome shotgun (WGS) entry which is preliminary data.</text>
</comment>
<evidence type="ECO:0000313" key="4">
    <source>
        <dbReference type="Proteomes" id="UP000005244"/>
    </source>
</evidence>
<reference evidence="3 4" key="2">
    <citation type="submission" date="2012-07" db="EMBL/GenBank/DDBJ databases">
        <authorList>
            <person name="Durkin A.S."/>
            <person name="McCorrison J."/>
            <person name="Torralba M."/>
            <person name="Gillis M."/>
            <person name="Methe B."/>
            <person name="Sutton G."/>
            <person name="Nelson K.E."/>
        </authorList>
    </citation>
    <scope>NUCLEOTIDE SEQUENCE [LARGE SCALE GENOMIC DNA]</scope>
    <source>
        <strain evidence="3 4">OBRC8</strain>
    </source>
</reference>
<name>J6HBT2_9FIRM</name>
<dbReference type="Gene3D" id="3.40.50.1110">
    <property type="entry name" value="SGNH hydrolase"/>
    <property type="match status" value="1"/>
</dbReference>
<protein>
    <submittedName>
        <fullName evidence="3">GDSL-like protein</fullName>
    </submittedName>
</protein>
<organism evidence="3 4">
    <name type="scientific">Peptoanaerobacter stomatis</name>
    <dbReference type="NCBI Taxonomy" id="796937"/>
    <lineage>
        <taxon>Bacteria</taxon>
        <taxon>Bacillati</taxon>
        <taxon>Bacillota</taxon>
        <taxon>Clostridia</taxon>
        <taxon>Peptostreptococcales</taxon>
        <taxon>Filifactoraceae</taxon>
        <taxon>Peptoanaerobacter</taxon>
    </lineage>
</organism>